<dbReference type="PROSITE" id="PS00411">
    <property type="entry name" value="KINESIN_MOTOR_1"/>
    <property type="match status" value="1"/>
</dbReference>
<dbReference type="InterPro" id="IPR001752">
    <property type="entry name" value="Kinesin_motor_dom"/>
</dbReference>
<evidence type="ECO:0000256" key="4">
    <source>
        <dbReference type="ARBA" id="ARBA00023212"/>
    </source>
</evidence>
<proteinExistence type="inferred from homology"/>
<evidence type="ECO:0000256" key="5">
    <source>
        <dbReference type="PROSITE-ProRule" id="PRU00283"/>
    </source>
</evidence>
<feature type="compositionally biased region" description="Polar residues" evidence="8">
    <location>
        <begin position="880"/>
        <end position="889"/>
    </location>
</feature>
<dbReference type="PROSITE" id="PS50067">
    <property type="entry name" value="KINESIN_MOTOR_2"/>
    <property type="match status" value="1"/>
</dbReference>
<dbReference type="PANTHER" id="PTHR47972:SF5">
    <property type="entry name" value="KINESIN-LIKE PROTEIN KIFC3"/>
    <property type="match status" value="1"/>
</dbReference>
<feature type="region of interest" description="Disordered" evidence="8">
    <location>
        <begin position="840"/>
        <end position="929"/>
    </location>
</feature>
<keyword evidence="5 6" id="KW-0505">Motor protein</keyword>
<feature type="domain" description="Kinesin motor" evidence="10">
    <location>
        <begin position="543"/>
        <end position="815"/>
    </location>
</feature>
<dbReference type="AlphaFoldDB" id="A0A556VBM2"/>
<feature type="coiled-coil region" evidence="7">
    <location>
        <begin position="265"/>
        <end position="443"/>
    </location>
</feature>
<feature type="compositionally biased region" description="Polar residues" evidence="8">
    <location>
        <begin position="194"/>
        <end position="210"/>
    </location>
</feature>
<dbReference type="OrthoDB" id="3176171at2759"/>
<dbReference type="GO" id="GO:0008017">
    <property type="term" value="F:microtubule binding"/>
    <property type="evidence" value="ECO:0007669"/>
    <property type="project" value="InterPro"/>
</dbReference>
<sequence length="929" mass="104447">MYVLCPLLLLSIHSLLKRQKAVQLHEVQAAEFKEKSSENSTCTQHGKAGNSVKSKNLDHHTACTTTQLEVPECSKKAQRYVLLGPAVMFGTRKTWDLGHTPCLQELWNNDLSLDASSVDFLISDGEEESSFLTLPATVVQRRHLTSDLPDPGLSDQQLLIQALQEKVCEFQARLHSEDTGVRRLPQRPHAPPISQDQQNKANASQEHQLTSQQILEHDSQLSQAGFKTKVRHSSTRSPRLQDNPNFTAERKVPRHKDEVHQLALITGLHTQIEELEKKLVDRTQEVERLRSELRCKEYERHMAKLEHQLGERACAADELHVQLEEVLQSREKLQEQLSHTQEILQHHSAAAPSQAMQTEEAESSQWKQALMEAQAHNQALQEQLGVQRQLLRELEQKLHDSQRTSSQLRQQLLAYEGEMQRTRSQLEAEIHNLEEEKNRVIEEAFIRAESEMKAVHENLAGVRMNLLTLQPALRTLTCDYNCLKRQVLDFPYMLQNAIAQAKQEICHMIAEVSNTNQELLRKYKREMNLRKKCHNELVRIKGNIRVFCRVRPICQQEAEADSKSVVSFDSDDDAVLYLSNKGKLMTFDMDKVFPPRATQAEVFQEVQSLVTSCIDGYNVCIFAYGQTGSGKTYTMEGIPENPGINQRALRLLFSEVSEKLPDWHYTITVSMVEIYNETLRNLLGDNPSEKLDIKMCPDGSGQLYVPGLTEFTVKSVEDINKVFELGHVNRATACTNLNEHSSRSHALLVINVAGFNSSTGNRTSGKLNLVDLAGSERISKSGAEGSRLREAQCINKSLSALGDVINALRSRHSHVSPLEGNIIESVCSLKFAQRVRTVELGPTSSSRRHAENSSTSSSPTHDSVELDSPPITPVLLPISRASSVGSSLPSISRVSSTRRRSQSQQAPGEKQPPHTHTHHTHTYTPSLAG</sequence>
<evidence type="ECO:0000313" key="11">
    <source>
        <dbReference type="EMBL" id="TTI30689.1"/>
    </source>
</evidence>
<dbReference type="InterPro" id="IPR027640">
    <property type="entry name" value="Kinesin-like_fam"/>
</dbReference>
<evidence type="ECO:0000256" key="6">
    <source>
        <dbReference type="RuleBase" id="RU000394"/>
    </source>
</evidence>
<dbReference type="InterPro" id="IPR019821">
    <property type="entry name" value="Kinesin_motor_CS"/>
</dbReference>
<evidence type="ECO:0000256" key="7">
    <source>
        <dbReference type="SAM" id="Coils"/>
    </source>
</evidence>
<dbReference type="GO" id="GO:0048731">
    <property type="term" value="P:system development"/>
    <property type="evidence" value="ECO:0007669"/>
    <property type="project" value="UniProtKB-ARBA"/>
</dbReference>
<dbReference type="GO" id="GO:0005524">
    <property type="term" value="F:ATP binding"/>
    <property type="evidence" value="ECO:0007669"/>
    <property type="project" value="UniProtKB-UniRule"/>
</dbReference>
<evidence type="ECO:0000256" key="9">
    <source>
        <dbReference type="SAM" id="SignalP"/>
    </source>
</evidence>
<comment type="subcellular location">
    <subcellularLocation>
        <location evidence="1">Cytoplasm</location>
        <location evidence="1">Cytoskeleton</location>
    </subcellularLocation>
</comment>
<dbReference type="GO" id="GO:0003777">
    <property type="term" value="F:microtubule motor activity"/>
    <property type="evidence" value="ECO:0007669"/>
    <property type="project" value="InterPro"/>
</dbReference>
<dbReference type="EMBL" id="VCAZ01000214">
    <property type="protein sequence ID" value="TTI30689.1"/>
    <property type="molecule type" value="Genomic_DNA"/>
</dbReference>
<feature type="signal peptide" evidence="9">
    <location>
        <begin position="1"/>
        <end position="21"/>
    </location>
</feature>
<organism evidence="11 12">
    <name type="scientific">Bagarius yarrelli</name>
    <name type="common">Goonch</name>
    <name type="synonym">Bagrus yarrelli</name>
    <dbReference type="NCBI Taxonomy" id="175774"/>
    <lineage>
        <taxon>Eukaryota</taxon>
        <taxon>Metazoa</taxon>
        <taxon>Chordata</taxon>
        <taxon>Craniata</taxon>
        <taxon>Vertebrata</taxon>
        <taxon>Euteleostomi</taxon>
        <taxon>Actinopterygii</taxon>
        <taxon>Neopterygii</taxon>
        <taxon>Teleostei</taxon>
        <taxon>Ostariophysi</taxon>
        <taxon>Siluriformes</taxon>
        <taxon>Sisoridae</taxon>
        <taxon>Sisorinae</taxon>
        <taxon>Bagarius</taxon>
    </lineage>
</organism>
<evidence type="ECO:0000313" key="12">
    <source>
        <dbReference type="Proteomes" id="UP000319801"/>
    </source>
</evidence>
<accession>A0A556VBM2</accession>
<keyword evidence="2 5" id="KW-0547">Nucleotide-binding</keyword>
<feature type="compositionally biased region" description="Polar residues" evidence="8">
    <location>
        <begin position="235"/>
        <end position="245"/>
    </location>
</feature>
<evidence type="ECO:0000256" key="3">
    <source>
        <dbReference type="ARBA" id="ARBA00022840"/>
    </source>
</evidence>
<dbReference type="GO" id="GO:0007018">
    <property type="term" value="P:microtubule-based movement"/>
    <property type="evidence" value="ECO:0007669"/>
    <property type="project" value="InterPro"/>
</dbReference>
<keyword evidence="12" id="KW-1185">Reference proteome</keyword>
<dbReference type="SMART" id="SM00129">
    <property type="entry name" value="KISc"/>
    <property type="match status" value="1"/>
</dbReference>
<evidence type="ECO:0000256" key="8">
    <source>
        <dbReference type="SAM" id="MobiDB-lite"/>
    </source>
</evidence>
<evidence type="ECO:0000259" key="10">
    <source>
        <dbReference type="PROSITE" id="PS50067"/>
    </source>
</evidence>
<name>A0A556VBM2_BAGYA</name>
<keyword evidence="6" id="KW-0493">Microtubule</keyword>
<dbReference type="PANTHER" id="PTHR47972">
    <property type="entry name" value="KINESIN-LIKE PROTEIN KLP-3"/>
    <property type="match status" value="1"/>
</dbReference>
<dbReference type="InterPro" id="IPR036961">
    <property type="entry name" value="Kinesin_motor_dom_sf"/>
</dbReference>
<comment type="similarity">
    <text evidence="5 6">Belongs to the TRAFAC class myosin-kinesin ATPase superfamily. Kinesin family.</text>
</comment>
<dbReference type="Gene3D" id="3.40.850.10">
    <property type="entry name" value="Kinesin motor domain"/>
    <property type="match status" value="1"/>
</dbReference>
<evidence type="ECO:0000256" key="2">
    <source>
        <dbReference type="ARBA" id="ARBA00022741"/>
    </source>
</evidence>
<keyword evidence="7" id="KW-0175">Coiled coil</keyword>
<dbReference type="InterPro" id="IPR027417">
    <property type="entry name" value="P-loop_NTPase"/>
</dbReference>
<dbReference type="Pfam" id="PF00225">
    <property type="entry name" value="Kinesin"/>
    <property type="match status" value="1"/>
</dbReference>
<feature type="region of interest" description="Disordered" evidence="8">
    <location>
        <begin position="224"/>
        <end position="245"/>
    </location>
</feature>
<keyword evidence="4" id="KW-0206">Cytoskeleton</keyword>
<comment type="caution">
    <text evidence="11">The sequence shown here is derived from an EMBL/GenBank/DDBJ whole genome shotgun (WGS) entry which is preliminary data.</text>
</comment>
<feature type="binding site" evidence="5">
    <location>
        <begin position="625"/>
        <end position="632"/>
    </location>
    <ligand>
        <name>ATP</name>
        <dbReference type="ChEBI" id="CHEBI:30616"/>
    </ligand>
</feature>
<keyword evidence="3 5" id="KW-0067">ATP-binding</keyword>
<dbReference type="PRINTS" id="PR00380">
    <property type="entry name" value="KINESINHEAVY"/>
</dbReference>
<dbReference type="Proteomes" id="UP000319801">
    <property type="component" value="Unassembled WGS sequence"/>
</dbReference>
<gene>
    <name evidence="11" type="ORF">Baya_15390</name>
</gene>
<dbReference type="GO" id="GO:0005874">
    <property type="term" value="C:microtubule"/>
    <property type="evidence" value="ECO:0007669"/>
    <property type="project" value="UniProtKB-KW"/>
</dbReference>
<evidence type="ECO:0000256" key="1">
    <source>
        <dbReference type="ARBA" id="ARBA00004245"/>
    </source>
</evidence>
<protein>
    <recommendedName>
        <fullName evidence="6">Kinesin-like protein</fullName>
    </recommendedName>
</protein>
<feature type="region of interest" description="Disordered" evidence="8">
    <location>
        <begin position="178"/>
        <end position="210"/>
    </location>
</feature>
<reference evidence="11 12" key="1">
    <citation type="journal article" date="2019" name="Genome Biol. Evol.">
        <title>Whole-Genome Sequencing of the Giant Devil Catfish, Bagarius yarrelli.</title>
        <authorList>
            <person name="Jiang W."/>
            <person name="Lv Y."/>
            <person name="Cheng L."/>
            <person name="Yang K."/>
            <person name="Chao B."/>
            <person name="Wang X."/>
            <person name="Li Y."/>
            <person name="Pan X."/>
            <person name="You X."/>
            <person name="Zhang Y."/>
            <person name="Yang J."/>
            <person name="Li J."/>
            <person name="Zhang X."/>
            <person name="Liu S."/>
            <person name="Sun C."/>
            <person name="Yang J."/>
            <person name="Shi Q."/>
        </authorList>
    </citation>
    <scope>NUCLEOTIDE SEQUENCE [LARGE SCALE GENOMIC DNA]</scope>
    <source>
        <strain evidence="11">JWS20170419001</strain>
        <tissue evidence="11">Muscle</tissue>
    </source>
</reference>
<keyword evidence="9" id="KW-0732">Signal</keyword>
<feature type="chain" id="PRO_5021879636" description="Kinesin-like protein" evidence="9">
    <location>
        <begin position="22"/>
        <end position="929"/>
    </location>
</feature>
<dbReference type="SUPFAM" id="SSF52540">
    <property type="entry name" value="P-loop containing nucleoside triphosphate hydrolases"/>
    <property type="match status" value="1"/>
</dbReference>
<keyword evidence="4" id="KW-0963">Cytoplasm</keyword>